<dbReference type="GeneID" id="55604637"/>
<evidence type="ECO:0008006" key="3">
    <source>
        <dbReference type="Google" id="ProtNLM"/>
    </source>
</evidence>
<dbReference type="RefSeq" id="YP_009834570.1">
    <property type="nucleotide sequence ID" value="NC_048673.1"/>
</dbReference>
<keyword evidence="2" id="KW-1185">Reference proteome</keyword>
<dbReference type="Proteomes" id="UP000226092">
    <property type="component" value="Segment"/>
</dbReference>
<accession>A0A223LFK3</accession>
<protein>
    <recommendedName>
        <fullName evidence="3">YopX protein domain-containing protein</fullName>
    </recommendedName>
</protein>
<proteinExistence type="predicted"/>
<organism evidence="1 2">
    <name type="scientific">Aeromonas phage AS-zj</name>
    <dbReference type="NCBI Taxonomy" id="2024208"/>
    <lineage>
        <taxon>Viruses</taxon>
        <taxon>Duplodnaviria</taxon>
        <taxon>Heunggongvirae</taxon>
        <taxon>Uroviricota</taxon>
        <taxon>Caudoviricetes</taxon>
        <taxon>Pantevenvirales</taxon>
        <taxon>Straboviridae</taxon>
        <taxon>Emmerichvirinae</taxon>
        <taxon>Ceceduovirus</taxon>
        <taxon>Ceceduovirus aszj</taxon>
    </lineage>
</organism>
<dbReference type="EMBL" id="MF448340">
    <property type="protein sequence ID" value="ASU00282.1"/>
    <property type="molecule type" value="Genomic_DNA"/>
</dbReference>
<reference evidence="1 2" key="1">
    <citation type="submission" date="2017-07" db="EMBL/GenBank/DDBJ databases">
        <title>In vitro design and evaluation of phage cocktails against multidrug-resistant Aeromonas salmonicida.</title>
        <authorList>
            <person name="Chen L."/>
            <person name="Yuan S."/>
            <person name="Ma Y."/>
        </authorList>
    </citation>
    <scope>NUCLEOTIDE SEQUENCE [LARGE SCALE GENOMIC DNA]</scope>
</reference>
<evidence type="ECO:0000313" key="1">
    <source>
        <dbReference type="EMBL" id="ASU00282.1"/>
    </source>
</evidence>
<name>A0A223LFK3_9CAUD</name>
<sequence>MIFWKKNTWGKLAIGDSFNDGNLKSKIVDINHMYGQIKLDNGVEVKFDSVHSYYYKTQTSHCNTTQWHYAFIDGCLYTFGEREELKVGDVVRASYYDDADRLKHVCFVVKDFFKSDSIIVEIEGNEEILTVGYGHLITLYNDDLPSYFCNDLEVGVGGLVERIRDERRAC</sequence>
<evidence type="ECO:0000313" key="2">
    <source>
        <dbReference type="Proteomes" id="UP000226092"/>
    </source>
</evidence>
<dbReference type="KEGG" id="vg:55604637"/>